<dbReference type="EMBL" id="AP020327">
    <property type="protein sequence ID" value="BBN50846.1"/>
    <property type="molecule type" value="Genomic_DNA"/>
</dbReference>
<evidence type="ECO:0000313" key="2">
    <source>
        <dbReference type="EMBL" id="BBN50846.1"/>
    </source>
</evidence>
<reference evidence="2 3" key="1">
    <citation type="submission" date="2019-09" db="EMBL/GenBank/DDBJ databases">
        <title>Complete genome sequence of Mycobacterium avium subsp. hominissuis strain JP-H-1.</title>
        <authorList>
            <person name="Kinoshita Y."/>
            <person name="Niwa H."/>
            <person name="Uchida-Fujii E."/>
            <person name="Nukada T."/>
        </authorList>
    </citation>
    <scope>NUCLEOTIDE SEQUENCE [LARGE SCALE GENOMIC DNA]</scope>
    <source>
        <strain evidence="2 3">JP-H-1</strain>
        <plasmid evidence="2 3">p1-JPH1</plasmid>
    </source>
</reference>
<sequence length="105" mass="10935">MANDDATPVFGMPLEQALIHVWYDGFTSGASSGCNLFLPAESADAKADELVAAAVESPELRAQVHVEVRERMTALMQEVMAKGPLPGVTKADIHTAGPGEGGPTS</sequence>
<dbReference type="AlphaFoldDB" id="A0AAI8STH6"/>
<dbReference type="Proteomes" id="UP000327362">
    <property type="component" value="Plasmid p1-JPH1"/>
</dbReference>
<evidence type="ECO:0000256" key="1">
    <source>
        <dbReference type="SAM" id="MobiDB-lite"/>
    </source>
</evidence>
<proteinExistence type="predicted"/>
<geneLocation type="plasmid" evidence="2 3">
    <name>p1-JPH1</name>
</geneLocation>
<dbReference type="RefSeq" id="WP_095785512.1">
    <property type="nucleotide sequence ID" value="NZ_AP020327.1"/>
</dbReference>
<evidence type="ECO:0000313" key="3">
    <source>
        <dbReference type="Proteomes" id="UP000327362"/>
    </source>
</evidence>
<name>A0AAI8STH6_MYCAV</name>
<keyword evidence="2" id="KW-0614">Plasmid</keyword>
<protein>
    <submittedName>
        <fullName evidence="2">Uncharacterized protein</fullName>
    </submittedName>
</protein>
<feature type="region of interest" description="Disordered" evidence="1">
    <location>
        <begin position="86"/>
        <end position="105"/>
    </location>
</feature>
<accession>A0AAI8STH6</accession>
<gene>
    <name evidence="2" type="ORF">JPH1_53210</name>
</gene>
<organism evidence="2 3">
    <name type="scientific">Mycobacterium avium subsp. hominissuis</name>
    <dbReference type="NCBI Taxonomy" id="439334"/>
    <lineage>
        <taxon>Bacteria</taxon>
        <taxon>Bacillati</taxon>
        <taxon>Actinomycetota</taxon>
        <taxon>Actinomycetes</taxon>
        <taxon>Mycobacteriales</taxon>
        <taxon>Mycobacteriaceae</taxon>
        <taxon>Mycobacterium</taxon>
        <taxon>Mycobacterium avium complex (MAC)</taxon>
    </lineage>
</organism>